<evidence type="ECO:0000256" key="1">
    <source>
        <dbReference type="ARBA" id="ARBA00022723"/>
    </source>
</evidence>
<evidence type="ECO:0000256" key="2">
    <source>
        <dbReference type="ARBA" id="ARBA00023242"/>
    </source>
</evidence>
<keyword evidence="2" id="KW-0539">Nucleus</keyword>
<dbReference type="GO" id="GO:0008270">
    <property type="term" value="F:zinc ion binding"/>
    <property type="evidence" value="ECO:0007669"/>
    <property type="project" value="InterPro"/>
</dbReference>
<dbReference type="PANTHER" id="PTHR46910:SF15">
    <property type="entry name" value="PRNA PROTEIN"/>
    <property type="match status" value="1"/>
</dbReference>
<feature type="domain" description="Zn(2)-C6 fungal-type" evidence="4">
    <location>
        <begin position="92"/>
        <end position="121"/>
    </location>
</feature>
<feature type="region of interest" description="Disordered" evidence="3">
    <location>
        <begin position="191"/>
        <end position="215"/>
    </location>
</feature>
<dbReference type="Gene3D" id="4.10.240.10">
    <property type="entry name" value="Zn(2)-C6 fungal-type DNA-binding domain"/>
    <property type="match status" value="1"/>
</dbReference>
<dbReference type="SMART" id="SM00066">
    <property type="entry name" value="GAL4"/>
    <property type="match status" value="1"/>
</dbReference>
<sequence>MASSAKQESKRPARVLEEMVVVEEEEEEEEVVVEKAEKEKEVVVGQRPQQHPQPANGTTTTTTSSSSSTTISPPQPKRRRVADSARVRAVRACQRCRRLKEKCDGQQPCQRCFRSGRACEFTPVGMSASAASHQPSKSRLATASNVSVVSDVGPTNGESARSDERVKCLERLVQHLLGDVPMDLNNLRRMSDKARQKTSAASDVGSDRQATDDLDDLTLEDENFTVKTLSQSTAHYSGEFSHWNFSQKLRRRLSECLDSNVPVLPVRLDTRNPTNLQQASGRGVIPNRPGMRILEYWRATQLQSPKSLVQSVLGCLPPRAVAQFLTQVYFQFAQVNCFYAEEAWIWKKLDFLYEAPGHVTSEDSAWVCSVLMVLAIGTQFAHMAAGPPGDSPSETGNNERVKAHAPSLDSDSDVGVTFYQMASKLIPDIITIASMESVQACLMLAHYALPLDTQGLAYTYLGLGIKMAIQNGMHRRYAGTDLDAWTIETRNRLWWTAYTVERRVSVLHGRPASISPTEVDAELPKDLSVFRQHDDVSKFANMSALIDMTLRLGDVANAMQVLLPFRTLLRRCPKTLQPTYFERIVDICQNLHSWWSTLDPSVQTPTPTSPLFRSNAHLKLCLYLNDIFVGRPFIFSQTNGASPGAISSPGVTRRYESKNSPASAHPDQADRPRNRAALVERAVEAAMNAIVLLRTLHETTGLARPSYTEFSSCRAALLVMLAQSVNGPQPAELKSAIEMGMQLIRRMAVGNNVSTQSETSVLEALEIAVRRLHEMQEARGAVAEGDVATVQYGVDNHEKAHDEEADTGKSGYERFRQWASLWPPNKGDQQNEASRGGQGRGATSGYVFPQTSTPSPLPGSGSWPSVPHAGLVDQSPESARWMAMMDNAGVGIGTEQFDEMSLFGGFPELGALDGWPGLM</sequence>
<dbReference type="Pfam" id="PF00172">
    <property type="entry name" value="Zn_clus"/>
    <property type="match status" value="1"/>
</dbReference>
<dbReference type="GO" id="GO:0003677">
    <property type="term" value="F:DNA binding"/>
    <property type="evidence" value="ECO:0007669"/>
    <property type="project" value="InterPro"/>
</dbReference>
<feature type="region of interest" description="Disordered" evidence="3">
    <location>
        <begin position="821"/>
        <end position="861"/>
    </location>
</feature>
<dbReference type="CDD" id="cd12148">
    <property type="entry name" value="fungal_TF_MHR"/>
    <property type="match status" value="1"/>
</dbReference>
<evidence type="ECO:0000313" key="6">
    <source>
        <dbReference type="Proteomes" id="UP000078559"/>
    </source>
</evidence>
<dbReference type="GO" id="GO:0006351">
    <property type="term" value="P:DNA-templated transcription"/>
    <property type="evidence" value="ECO:0007669"/>
    <property type="project" value="InterPro"/>
</dbReference>
<evidence type="ECO:0000256" key="3">
    <source>
        <dbReference type="SAM" id="MobiDB-lite"/>
    </source>
</evidence>
<dbReference type="InterPro" id="IPR001138">
    <property type="entry name" value="Zn2Cys6_DnaBD"/>
</dbReference>
<keyword evidence="1" id="KW-0479">Metal-binding</keyword>
<reference evidence="5" key="1">
    <citation type="submission" date="2014-12" db="EMBL/GenBank/DDBJ databases">
        <title>Genome Sequence of Valsa Canker Pathogens Uncovers a Specific Adaption of Colonization on Woody Bark.</title>
        <authorList>
            <person name="Yin Z."/>
            <person name="Liu H."/>
            <person name="Gao X."/>
            <person name="Li Z."/>
            <person name="Song N."/>
            <person name="Ke X."/>
            <person name="Dai Q."/>
            <person name="Wu Y."/>
            <person name="Sun Y."/>
            <person name="Xu J.-R."/>
            <person name="Kang Z.K."/>
            <person name="Wang L."/>
            <person name="Huang L."/>
        </authorList>
    </citation>
    <scope>NUCLEOTIDE SEQUENCE [LARGE SCALE GENOMIC DNA]</scope>
    <source>
        <strain evidence="5">03-8</strain>
    </source>
</reference>
<dbReference type="AlphaFoldDB" id="A0A194W771"/>
<dbReference type="GO" id="GO:0000981">
    <property type="term" value="F:DNA-binding transcription factor activity, RNA polymerase II-specific"/>
    <property type="evidence" value="ECO:0007669"/>
    <property type="project" value="InterPro"/>
</dbReference>
<proteinExistence type="predicted"/>
<feature type="region of interest" description="Disordered" evidence="3">
    <location>
        <begin position="645"/>
        <end position="673"/>
    </location>
</feature>
<dbReference type="PANTHER" id="PTHR46910">
    <property type="entry name" value="TRANSCRIPTION FACTOR PDR1"/>
    <property type="match status" value="1"/>
</dbReference>
<protein>
    <recommendedName>
        <fullName evidence="4">Zn(2)-C6 fungal-type domain-containing protein</fullName>
    </recommendedName>
</protein>
<name>A0A194W771_CYTMA</name>
<dbReference type="Pfam" id="PF04082">
    <property type="entry name" value="Fungal_trans"/>
    <property type="match status" value="1"/>
</dbReference>
<dbReference type="InterPro" id="IPR050987">
    <property type="entry name" value="AtrR-like"/>
</dbReference>
<dbReference type="InterPro" id="IPR036864">
    <property type="entry name" value="Zn2-C6_fun-type_DNA-bd_sf"/>
</dbReference>
<feature type="compositionally biased region" description="Low complexity" evidence="3">
    <location>
        <begin position="849"/>
        <end position="861"/>
    </location>
</feature>
<evidence type="ECO:0000259" key="4">
    <source>
        <dbReference type="PROSITE" id="PS50048"/>
    </source>
</evidence>
<dbReference type="SMART" id="SM00906">
    <property type="entry name" value="Fungal_trans"/>
    <property type="match status" value="1"/>
</dbReference>
<feature type="compositionally biased region" description="Low complexity" evidence="3">
    <location>
        <begin position="58"/>
        <end position="70"/>
    </location>
</feature>
<feature type="region of interest" description="Disordered" evidence="3">
    <location>
        <begin position="22"/>
        <end position="84"/>
    </location>
</feature>
<gene>
    <name evidence="5" type="ORF">VM1G_07422</name>
</gene>
<dbReference type="CDD" id="cd00067">
    <property type="entry name" value="GAL4"/>
    <property type="match status" value="1"/>
</dbReference>
<feature type="compositionally biased region" description="Acidic residues" evidence="3">
    <location>
        <begin position="22"/>
        <end position="31"/>
    </location>
</feature>
<dbReference type="SUPFAM" id="SSF57701">
    <property type="entry name" value="Zn2/Cys6 DNA-binding domain"/>
    <property type="match status" value="1"/>
</dbReference>
<dbReference type="Proteomes" id="UP000078559">
    <property type="component" value="Chromosome 8"/>
</dbReference>
<keyword evidence="6" id="KW-1185">Reference proteome</keyword>
<evidence type="ECO:0000313" key="5">
    <source>
        <dbReference type="EMBL" id="KUI72346.1"/>
    </source>
</evidence>
<dbReference type="PROSITE" id="PS00463">
    <property type="entry name" value="ZN2_CY6_FUNGAL_1"/>
    <property type="match status" value="1"/>
</dbReference>
<feature type="region of interest" description="Disordered" evidence="3">
    <location>
        <begin position="385"/>
        <end position="408"/>
    </location>
</feature>
<dbReference type="InterPro" id="IPR007219">
    <property type="entry name" value="XnlR_reg_dom"/>
</dbReference>
<dbReference type="OrthoDB" id="3921198at2759"/>
<accession>A0A194W771</accession>
<organism evidence="5 6">
    <name type="scientific">Cytospora mali</name>
    <name type="common">Apple Valsa canker fungus</name>
    <name type="synonym">Valsa mali</name>
    <dbReference type="NCBI Taxonomy" id="578113"/>
    <lineage>
        <taxon>Eukaryota</taxon>
        <taxon>Fungi</taxon>
        <taxon>Dikarya</taxon>
        <taxon>Ascomycota</taxon>
        <taxon>Pezizomycotina</taxon>
        <taxon>Sordariomycetes</taxon>
        <taxon>Sordariomycetidae</taxon>
        <taxon>Diaporthales</taxon>
        <taxon>Cytosporaceae</taxon>
        <taxon>Cytospora</taxon>
    </lineage>
</organism>
<dbReference type="EMBL" id="CM003105">
    <property type="protein sequence ID" value="KUI72346.1"/>
    <property type="molecule type" value="Genomic_DNA"/>
</dbReference>
<feature type="compositionally biased region" description="Basic and acidic residues" evidence="3">
    <location>
        <begin position="32"/>
        <end position="42"/>
    </location>
</feature>
<dbReference type="PROSITE" id="PS50048">
    <property type="entry name" value="ZN2_CY6_FUNGAL_2"/>
    <property type="match status" value="1"/>
</dbReference>
<feature type="compositionally biased region" description="Polar residues" evidence="3">
    <location>
        <begin position="47"/>
        <end position="57"/>
    </location>
</feature>